<dbReference type="PROSITE" id="PS00134">
    <property type="entry name" value="TRYPSIN_HIS"/>
    <property type="match status" value="1"/>
</dbReference>
<dbReference type="Pfam" id="PF00089">
    <property type="entry name" value="Trypsin"/>
    <property type="match status" value="1"/>
</dbReference>
<feature type="domain" description="Peptidase S1" evidence="5">
    <location>
        <begin position="141"/>
        <end position="385"/>
    </location>
</feature>
<evidence type="ECO:0000313" key="6">
    <source>
        <dbReference type="EMBL" id="BET02096.1"/>
    </source>
</evidence>
<dbReference type="InterPro" id="IPR043504">
    <property type="entry name" value="Peptidase_S1_PA_chymotrypsin"/>
</dbReference>
<sequence>MIRSLIVLATLGSPAFSLVLYLEEGENCGYGGKCRRLSECPTAQADLRAGRTPVICSFDALLPIVCCHPEAAPDLESDWATTSKRPANRPTTGRPSGRTVSQRMCEKYKQYVFREEQVPTLTFDPQIEKIDECGRIEQTLIVGGSEAKSKEFPHMALIGYGSQPRIAWLCGGSLISERFILSAAHCSNPGSKGPAKWAKLGVLDMKNDRGNHEIVAKIVERFDHPSYNNIQLYNDITLFKLENDIQLNPWVRPICLQTNFDFGQPAAIASGWGHTQWGGGPTNRLQKVKLNIVDNDSCNSSYQASIGKQLPNGIVESTMLCAGDEEGKDTCQGDSGGPLQIPLRSPYCMYAIVGVTSFGRACAQNYPGVYTRVSHYRQWIEKIVWPGQ</sequence>
<keyword evidence="4" id="KW-0732">Signal</keyword>
<dbReference type="PRINTS" id="PR00722">
    <property type="entry name" value="CHYMOTRYPSIN"/>
</dbReference>
<keyword evidence="1" id="KW-1015">Disulfide bond</keyword>
<keyword evidence="7" id="KW-1185">Reference proteome</keyword>
<dbReference type="PANTHER" id="PTHR24258:SF136">
    <property type="entry name" value="GH06673P-RELATED"/>
    <property type="match status" value="1"/>
</dbReference>
<dbReference type="SMART" id="SM00020">
    <property type="entry name" value="Tryp_SPc"/>
    <property type="match status" value="1"/>
</dbReference>
<evidence type="ECO:0000259" key="5">
    <source>
        <dbReference type="PROSITE" id="PS50240"/>
    </source>
</evidence>
<evidence type="ECO:0000256" key="3">
    <source>
        <dbReference type="SAM" id="MobiDB-lite"/>
    </source>
</evidence>
<dbReference type="InterPro" id="IPR001314">
    <property type="entry name" value="Peptidase_S1A"/>
</dbReference>
<dbReference type="CDD" id="cd00190">
    <property type="entry name" value="Tryp_SPc"/>
    <property type="match status" value="1"/>
</dbReference>
<organism evidence="6 7">
    <name type="scientific">Nesidiocoris tenuis</name>
    <dbReference type="NCBI Taxonomy" id="355587"/>
    <lineage>
        <taxon>Eukaryota</taxon>
        <taxon>Metazoa</taxon>
        <taxon>Ecdysozoa</taxon>
        <taxon>Arthropoda</taxon>
        <taxon>Hexapoda</taxon>
        <taxon>Insecta</taxon>
        <taxon>Pterygota</taxon>
        <taxon>Neoptera</taxon>
        <taxon>Paraneoptera</taxon>
        <taxon>Hemiptera</taxon>
        <taxon>Heteroptera</taxon>
        <taxon>Panheteroptera</taxon>
        <taxon>Cimicomorpha</taxon>
        <taxon>Miridae</taxon>
        <taxon>Dicyphina</taxon>
        <taxon>Nesidiocoris</taxon>
    </lineage>
</organism>
<name>A0ABN7BCJ5_9HEMI</name>
<dbReference type="InterPro" id="IPR018114">
    <property type="entry name" value="TRYPSIN_HIS"/>
</dbReference>
<evidence type="ECO:0000256" key="1">
    <source>
        <dbReference type="ARBA" id="ARBA00023157"/>
    </source>
</evidence>
<dbReference type="Gene3D" id="2.40.10.10">
    <property type="entry name" value="Trypsin-like serine proteases"/>
    <property type="match status" value="2"/>
</dbReference>
<dbReference type="InterPro" id="IPR009003">
    <property type="entry name" value="Peptidase_S1_PA"/>
</dbReference>
<dbReference type="PANTHER" id="PTHR24258">
    <property type="entry name" value="SERINE PROTEASE-RELATED"/>
    <property type="match status" value="1"/>
</dbReference>
<feature type="region of interest" description="Disordered" evidence="3">
    <location>
        <begin position="77"/>
        <end position="99"/>
    </location>
</feature>
<keyword evidence="2 6" id="KW-0645">Protease</keyword>
<feature type="chain" id="PRO_5045509619" evidence="4">
    <location>
        <begin position="18"/>
        <end position="388"/>
    </location>
</feature>
<dbReference type="GO" id="GO:0006508">
    <property type="term" value="P:proteolysis"/>
    <property type="evidence" value="ECO:0007669"/>
    <property type="project" value="UniProtKB-KW"/>
</dbReference>
<keyword evidence="2" id="KW-0720">Serine protease</keyword>
<dbReference type="PROSITE" id="PS50240">
    <property type="entry name" value="TRYPSIN_DOM"/>
    <property type="match status" value="1"/>
</dbReference>
<dbReference type="GO" id="GO:0008233">
    <property type="term" value="F:peptidase activity"/>
    <property type="evidence" value="ECO:0007669"/>
    <property type="project" value="UniProtKB-KW"/>
</dbReference>
<evidence type="ECO:0000256" key="4">
    <source>
        <dbReference type="SAM" id="SignalP"/>
    </source>
</evidence>
<feature type="compositionally biased region" description="Polar residues" evidence="3">
    <location>
        <begin position="79"/>
        <end position="99"/>
    </location>
</feature>
<evidence type="ECO:0000256" key="2">
    <source>
        <dbReference type="RuleBase" id="RU363034"/>
    </source>
</evidence>
<dbReference type="PROSITE" id="PS00135">
    <property type="entry name" value="TRYPSIN_SER"/>
    <property type="match status" value="1"/>
</dbReference>
<dbReference type="InterPro" id="IPR001254">
    <property type="entry name" value="Trypsin_dom"/>
</dbReference>
<dbReference type="InterPro" id="IPR033116">
    <property type="entry name" value="TRYPSIN_SER"/>
</dbReference>
<dbReference type="Proteomes" id="UP001307889">
    <property type="component" value="Chromosome 13"/>
</dbReference>
<dbReference type="SUPFAM" id="SSF50494">
    <property type="entry name" value="Trypsin-like serine proteases"/>
    <property type="match status" value="1"/>
</dbReference>
<gene>
    <name evidence="6" type="ORF">NTJ_14913</name>
</gene>
<reference evidence="6 7" key="1">
    <citation type="submission" date="2023-09" db="EMBL/GenBank/DDBJ databases">
        <title>Nesidiocoris tenuis whole genome shotgun sequence.</title>
        <authorList>
            <person name="Shibata T."/>
            <person name="Shimoda M."/>
            <person name="Kobayashi T."/>
            <person name="Uehara T."/>
        </authorList>
    </citation>
    <scope>NUCLEOTIDE SEQUENCE [LARGE SCALE GENOMIC DNA]</scope>
    <source>
        <strain evidence="6 7">Japan</strain>
    </source>
</reference>
<feature type="signal peptide" evidence="4">
    <location>
        <begin position="1"/>
        <end position="17"/>
    </location>
</feature>
<protein>
    <submittedName>
        <fullName evidence="6">Serine protease</fullName>
    </submittedName>
</protein>
<proteinExistence type="predicted"/>
<dbReference type="EMBL" id="AP028921">
    <property type="protein sequence ID" value="BET02096.1"/>
    <property type="molecule type" value="Genomic_DNA"/>
</dbReference>
<accession>A0ABN7BCJ5</accession>
<evidence type="ECO:0000313" key="7">
    <source>
        <dbReference type="Proteomes" id="UP001307889"/>
    </source>
</evidence>
<keyword evidence="2" id="KW-0378">Hydrolase</keyword>